<dbReference type="NCBIfam" id="TIGR00763">
    <property type="entry name" value="lon"/>
    <property type="match status" value="1"/>
</dbReference>
<dbReference type="InterPro" id="IPR003593">
    <property type="entry name" value="AAA+_ATPase"/>
</dbReference>
<comment type="catalytic activity">
    <reaction evidence="9 10 11 14">
        <text>Hydrolysis of proteins in presence of ATP.</text>
        <dbReference type="EC" id="3.4.21.53"/>
    </reaction>
</comment>
<dbReference type="AlphaFoldDB" id="A0A345Y8I2"/>
<evidence type="ECO:0000313" key="19">
    <source>
        <dbReference type="Proteomes" id="UP000254537"/>
    </source>
</evidence>
<dbReference type="GO" id="GO:0004252">
    <property type="term" value="F:serine-type endopeptidase activity"/>
    <property type="evidence" value="ECO:0007669"/>
    <property type="project" value="UniProtKB-UniRule"/>
</dbReference>
<dbReference type="GO" id="GO:0005524">
    <property type="term" value="F:ATP binding"/>
    <property type="evidence" value="ECO:0007669"/>
    <property type="project" value="UniProtKB-UniRule"/>
</dbReference>
<dbReference type="InterPro" id="IPR014721">
    <property type="entry name" value="Ribsml_uS5_D2-typ_fold_subgr"/>
</dbReference>
<dbReference type="KEGG" id="ccah:DWG20_12760"/>
<feature type="active site" evidence="10 12">
    <location>
        <position position="682"/>
    </location>
</feature>
<dbReference type="Gene3D" id="3.40.50.300">
    <property type="entry name" value="P-loop containing nucleotide triphosphate hydrolases"/>
    <property type="match status" value="1"/>
</dbReference>
<evidence type="ECO:0000256" key="9">
    <source>
        <dbReference type="ARBA" id="ARBA00050665"/>
    </source>
</evidence>
<feature type="domain" description="Lon N-terminal" evidence="17">
    <location>
        <begin position="13"/>
        <end position="206"/>
    </location>
</feature>
<dbReference type="FunFam" id="1.20.58.1480:FF:000001">
    <property type="entry name" value="Lon protease"/>
    <property type="match status" value="1"/>
</dbReference>
<dbReference type="InterPro" id="IPR020568">
    <property type="entry name" value="Ribosomal_Su5_D2-typ_SF"/>
</dbReference>
<dbReference type="FunFam" id="3.30.230.10:FF:000010">
    <property type="entry name" value="Lon protease"/>
    <property type="match status" value="1"/>
</dbReference>
<dbReference type="InterPro" id="IPR046336">
    <property type="entry name" value="Lon_prtase_N_sf"/>
</dbReference>
<dbReference type="SUPFAM" id="SSF52540">
    <property type="entry name" value="P-loop containing nucleoside triphosphate hydrolases"/>
    <property type="match status" value="1"/>
</dbReference>
<keyword evidence="4 10" id="KW-0547">Nucleotide-binding</keyword>
<feature type="active site" evidence="10 12">
    <location>
        <position position="725"/>
    </location>
</feature>
<dbReference type="FunFam" id="3.40.50.300:FF:000021">
    <property type="entry name" value="Lon protease homolog"/>
    <property type="match status" value="1"/>
</dbReference>
<name>A0A345Y8I2_9NEIS</name>
<evidence type="ECO:0000256" key="14">
    <source>
        <dbReference type="PROSITE-ProRule" id="PRU01122"/>
    </source>
</evidence>
<comment type="subunit">
    <text evidence="10 11">Homohexamer. Organized in a ring with a central cavity.</text>
</comment>
<accession>A0A345Y8I2</accession>
<evidence type="ECO:0000256" key="8">
    <source>
        <dbReference type="ARBA" id="ARBA00023016"/>
    </source>
</evidence>
<dbReference type="InterPro" id="IPR004815">
    <property type="entry name" value="Lon_bac/euk-typ"/>
</dbReference>
<dbReference type="HAMAP" id="MF_01973">
    <property type="entry name" value="lon_bact"/>
    <property type="match status" value="1"/>
</dbReference>
<keyword evidence="6 10" id="KW-0720">Serine protease</keyword>
<keyword evidence="3 10" id="KW-0645">Protease</keyword>
<evidence type="ECO:0000256" key="5">
    <source>
        <dbReference type="ARBA" id="ARBA00022801"/>
    </source>
</evidence>
<evidence type="ECO:0000256" key="13">
    <source>
        <dbReference type="PIRSR" id="PIRSR001174-2"/>
    </source>
</evidence>
<dbReference type="SUPFAM" id="SSF88697">
    <property type="entry name" value="PUA domain-like"/>
    <property type="match status" value="1"/>
</dbReference>
<dbReference type="Gene3D" id="1.10.8.60">
    <property type="match status" value="1"/>
</dbReference>
<evidence type="ECO:0000259" key="17">
    <source>
        <dbReference type="PROSITE" id="PS51787"/>
    </source>
</evidence>
<dbReference type="GO" id="GO:0004176">
    <property type="term" value="F:ATP-dependent peptidase activity"/>
    <property type="evidence" value="ECO:0007669"/>
    <property type="project" value="UniProtKB-UniRule"/>
</dbReference>
<dbReference type="GO" id="GO:0006515">
    <property type="term" value="P:protein quality control for misfolded or incompletely synthesized proteins"/>
    <property type="evidence" value="ECO:0007669"/>
    <property type="project" value="UniProtKB-UniRule"/>
</dbReference>
<comment type="subcellular location">
    <subcellularLocation>
        <location evidence="1 10 11">Cytoplasm</location>
    </subcellularLocation>
</comment>
<feature type="region of interest" description="Disordered" evidence="15">
    <location>
        <begin position="783"/>
        <end position="805"/>
    </location>
</feature>
<dbReference type="GO" id="GO:0016887">
    <property type="term" value="F:ATP hydrolysis activity"/>
    <property type="evidence" value="ECO:0007669"/>
    <property type="project" value="UniProtKB-UniRule"/>
</dbReference>
<comment type="induction">
    <text evidence="10">By heat shock.</text>
</comment>
<dbReference type="InterPro" id="IPR003959">
    <property type="entry name" value="ATPase_AAA_core"/>
</dbReference>
<dbReference type="EMBL" id="CP031337">
    <property type="protein sequence ID" value="AXK40234.1"/>
    <property type="molecule type" value="Genomic_DNA"/>
</dbReference>
<evidence type="ECO:0000256" key="12">
    <source>
        <dbReference type="PIRSR" id="PIRSR001174-1"/>
    </source>
</evidence>
<dbReference type="Gene3D" id="3.30.230.10">
    <property type="match status" value="1"/>
</dbReference>
<dbReference type="RefSeq" id="WP_115434162.1">
    <property type="nucleotide sequence ID" value="NZ_CP031337.1"/>
</dbReference>
<dbReference type="Pfam" id="PF02190">
    <property type="entry name" value="LON_substr_bdg"/>
    <property type="match status" value="1"/>
</dbReference>
<keyword evidence="5 10" id="KW-0378">Hydrolase</keyword>
<evidence type="ECO:0000256" key="1">
    <source>
        <dbReference type="ARBA" id="ARBA00004496"/>
    </source>
</evidence>
<keyword evidence="8 10" id="KW-0346">Stress response</keyword>
<evidence type="ECO:0000256" key="2">
    <source>
        <dbReference type="ARBA" id="ARBA00022490"/>
    </source>
</evidence>
<dbReference type="PRINTS" id="PR00830">
    <property type="entry name" value="ENDOLAPTASE"/>
</dbReference>
<dbReference type="InterPro" id="IPR027417">
    <property type="entry name" value="P-loop_NTPase"/>
</dbReference>
<feature type="binding site" evidence="10 13">
    <location>
        <begin position="357"/>
        <end position="364"/>
    </location>
    <ligand>
        <name>ATP</name>
        <dbReference type="ChEBI" id="CHEBI:30616"/>
    </ligand>
</feature>
<dbReference type="FunFam" id="1.20.5.5270:FF:000002">
    <property type="entry name" value="Lon protease homolog"/>
    <property type="match status" value="1"/>
</dbReference>
<evidence type="ECO:0000256" key="10">
    <source>
        <dbReference type="HAMAP-Rule" id="MF_01973"/>
    </source>
</evidence>
<evidence type="ECO:0000256" key="6">
    <source>
        <dbReference type="ARBA" id="ARBA00022825"/>
    </source>
</evidence>
<dbReference type="InterPro" id="IPR015947">
    <property type="entry name" value="PUA-like_sf"/>
</dbReference>
<keyword evidence="7 10" id="KW-0067">ATP-binding</keyword>
<sequence>MTQPAELLEDATLPLLPLRDVVVFPHMVIPLFVGRAKSIKALEAAMDEGKQILLVAQRSAAKDEPEAEDLYKVGTIASVLQMLKLPDGTVKVLVEGRQRAVVHEVRDEAGCFVADVAPLASEGDDTTEIEAMRRALLAQFEQFVKLNKKIPPEILTSLSGIERAGRMADTISAHLPLKLEQKQDVLEMFDVKDRLEHLLSQLEGEIDILQVEKRIRGRVKRQMEKSQRDYYLNEQVKAIQKELGELDEASDLDELEKRIRAAGMSKEGRDKALAELKKLKMMSPMSAEATVVRNYIDTLLDLPWKKKTKINKDIDNAEVILDEDHFGLEKIKERILEYLAVQQRVDKLKAPILCLVGPPGVGKTSLGQSIARATNRKFVRMALGGVRDEAEIRGHRRTYIGSMPGKVLQNMTKVGVKNPLFLLDEVDKMGADFRGDPSSALLEVLDPEQNHSFTDHYAEVEYDLSDVMFVATANSLNIPPALMDRMEIIRLSGYTEDEKVNIAIKYLVSKQMNANGLKEEEVVIQESAVRDIVRYYTREAGVRSLDREIAKICRKVVTMQSMKKGRVAGKATVNAKNLEKYLGVRRFEYGVAESENRVGQVTGLAWTEVGGELLTVEAVSLPGKGAIIRTGQLGEVMQESIQAAMSVVRSRARLLGIKPDFYEKLDMHIHLPEGATPKDGPSAGIGITTAMVSALTGIPVRADVAMTGEITLRGEVLPIGGLKEKLLAAHRGGIKHVLIPVGNVKDLVEIPANIKQKLEIHAVKWIDEVLNLALEHSPEPLSEEAVSVEVTPPADPAAAAPARTH</sequence>
<comment type="function">
    <text evidence="10">ATP-dependent serine protease that mediates the selective degradation of mutant and abnormal proteins as well as certain short-lived regulatory proteins. Required for cellular homeostasis and for survival from DNA damage and developmental changes induced by stress. Degrades polypeptides processively to yield small peptide fragments that are 5 to 10 amino acids long. Binds to DNA in a double-stranded, site-specific manner.</text>
</comment>
<dbReference type="Proteomes" id="UP000254537">
    <property type="component" value="Chromosome"/>
</dbReference>
<dbReference type="EC" id="3.4.21.53" evidence="10 11"/>
<evidence type="ECO:0000256" key="11">
    <source>
        <dbReference type="PIRNR" id="PIRNR001174"/>
    </source>
</evidence>
<dbReference type="Gene3D" id="1.20.58.1480">
    <property type="match status" value="1"/>
</dbReference>
<dbReference type="InterPro" id="IPR003111">
    <property type="entry name" value="Lon_prtase_N"/>
</dbReference>
<dbReference type="Pfam" id="PF05362">
    <property type="entry name" value="Lon_C"/>
    <property type="match status" value="1"/>
</dbReference>
<feature type="compositionally biased region" description="Low complexity" evidence="15">
    <location>
        <begin position="796"/>
        <end position="805"/>
    </location>
</feature>
<protein>
    <recommendedName>
        <fullName evidence="10 11">Lon protease</fullName>
        <ecNumber evidence="10 11">3.4.21.53</ecNumber>
    </recommendedName>
    <alternativeName>
        <fullName evidence="10">ATP-dependent protease La</fullName>
    </alternativeName>
</protein>
<dbReference type="PROSITE" id="PS51786">
    <property type="entry name" value="LON_PROTEOLYTIC"/>
    <property type="match status" value="1"/>
</dbReference>
<dbReference type="OrthoDB" id="9803599at2"/>
<dbReference type="PROSITE" id="PS51787">
    <property type="entry name" value="LON_N"/>
    <property type="match status" value="1"/>
</dbReference>
<organism evidence="18 19">
    <name type="scientific">Crenobacter cavernae</name>
    <dbReference type="NCBI Taxonomy" id="2290923"/>
    <lineage>
        <taxon>Bacteria</taxon>
        <taxon>Pseudomonadati</taxon>
        <taxon>Pseudomonadota</taxon>
        <taxon>Betaproteobacteria</taxon>
        <taxon>Neisseriales</taxon>
        <taxon>Neisseriaceae</taxon>
        <taxon>Crenobacter</taxon>
    </lineage>
</organism>
<evidence type="ECO:0000313" key="18">
    <source>
        <dbReference type="EMBL" id="AXK40234.1"/>
    </source>
</evidence>
<evidence type="ECO:0000256" key="3">
    <source>
        <dbReference type="ARBA" id="ARBA00022670"/>
    </source>
</evidence>
<dbReference type="CDD" id="cd19500">
    <property type="entry name" value="RecA-like_Lon"/>
    <property type="match status" value="1"/>
</dbReference>
<reference evidence="18 19" key="1">
    <citation type="submission" date="2018-07" db="EMBL/GenBank/DDBJ databases">
        <title>Crenobacter cavernae sp. nov., isolated from a karst cave.</title>
        <authorList>
            <person name="Zhu H."/>
        </authorList>
    </citation>
    <scope>NUCLEOTIDE SEQUENCE [LARGE SCALE GENOMIC DNA]</scope>
    <source>
        <strain evidence="18 19">K1W11S-77</strain>
    </source>
</reference>
<gene>
    <name evidence="10" type="primary">lon</name>
    <name evidence="18" type="ORF">DWG20_12760</name>
</gene>
<dbReference type="InterPro" id="IPR054594">
    <property type="entry name" value="Lon_lid"/>
</dbReference>
<evidence type="ECO:0000256" key="7">
    <source>
        <dbReference type="ARBA" id="ARBA00022840"/>
    </source>
</evidence>
<dbReference type="GO" id="GO:0034605">
    <property type="term" value="P:cellular response to heat"/>
    <property type="evidence" value="ECO:0007669"/>
    <property type="project" value="UniProtKB-UniRule"/>
</dbReference>
<proteinExistence type="evidence at transcript level"/>
<evidence type="ECO:0000256" key="4">
    <source>
        <dbReference type="ARBA" id="ARBA00022741"/>
    </source>
</evidence>
<dbReference type="SMART" id="SM00382">
    <property type="entry name" value="AAA"/>
    <property type="match status" value="1"/>
</dbReference>
<comment type="similarity">
    <text evidence="10 11 14">Belongs to the peptidase S16 family.</text>
</comment>
<keyword evidence="2 10" id="KW-0963">Cytoplasm</keyword>
<dbReference type="Gene3D" id="2.30.130.40">
    <property type="entry name" value="LON domain-like"/>
    <property type="match status" value="1"/>
</dbReference>
<dbReference type="GO" id="GO:0043565">
    <property type="term" value="F:sequence-specific DNA binding"/>
    <property type="evidence" value="ECO:0007669"/>
    <property type="project" value="UniProtKB-UniRule"/>
</dbReference>
<dbReference type="GO" id="GO:0005737">
    <property type="term" value="C:cytoplasm"/>
    <property type="evidence" value="ECO:0007669"/>
    <property type="project" value="UniProtKB-SubCell"/>
</dbReference>
<dbReference type="InterPro" id="IPR027065">
    <property type="entry name" value="Lon_Prtase"/>
</dbReference>
<dbReference type="Pfam" id="PF22667">
    <property type="entry name" value="Lon_lid"/>
    <property type="match status" value="1"/>
</dbReference>
<dbReference type="SMART" id="SM00464">
    <property type="entry name" value="LON"/>
    <property type="match status" value="1"/>
</dbReference>
<dbReference type="Pfam" id="PF00004">
    <property type="entry name" value="AAA"/>
    <property type="match status" value="1"/>
</dbReference>
<feature type="domain" description="Lon proteolytic" evidence="16">
    <location>
        <begin position="595"/>
        <end position="776"/>
    </location>
</feature>
<dbReference type="Gene3D" id="1.20.5.5270">
    <property type="match status" value="1"/>
</dbReference>
<dbReference type="PIRSF" id="PIRSF001174">
    <property type="entry name" value="Lon_proteas"/>
    <property type="match status" value="1"/>
</dbReference>
<evidence type="ECO:0000259" key="16">
    <source>
        <dbReference type="PROSITE" id="PS51786"/>
    </source>
</evidence>
<evidence type="ECO:0000256" key="15">
    <source>
        <dbReference type="SAM" id="MobiDB-lite"/>
    </source>
</evidence>
<dbReference type="NCBIfam" id="NF008053">
    <property type="entry name" value="PRK10787.1"/>
    <property type="match status" value="1"/>
</dbReference>
<dbReference type="PANTHER" id="PTHR10046">
    <property type="entry name" value="ATP DEPENDENT LON PROTEASE FAMILY MEMBER"/>
    <property type="match status" value="1"/>
</dbReference>
<dbReference type="InterPro" id="IPR008269">
    <property type="entry name" value="Lon_proteolytic"/>
</dbReference>
<dbReference type="InterPro" id="IPR027543">
    <property type="entry name" value="Lon_bac"/>
</dbReference>
<dbReference type="SUPFAM" id="SSF54211">
    <property type="entry name" value="Ribosomal protein S5 domain 2-like"/>
    <property type="match status" value="1"/>
</dbReference>